<dbReference type="InterPro" id="IPR032820">
    <property type="entry name" value="ATPase_put"/>
</dbReference>
<sequence>MRKPAQNRGTDKTAPDDGERNDQADGLEERRRQLEAELASRRPADKPGREAEWAGKSSYAKAFQLSTEFVAAIFVGALLGYLIDRFLGTTPWGMILFLLLGFVAGVLNVMRSAGLVADNRLDPKNGRGNNHNADG</sequence>
<name>A0ABT4VJQ4_9HYPH</name>
<keyword evidence="5" id="KW-1185">Reference proteome</keyword>
<dbReference type="PIRSF" id="PIRSF032126">
    <property type="entry name" value="F0F1_ATP_synthase_subunit_I"/>
    <property type="match status" value="1"/>
</dbReference>
<feature type="transmembrane region" description="Helical" evidence="3">
    <location>
        <begin position="65"/>
        <end position="83"/>
    </location>
</feature>
<evidence type="ECO:0000313" key="5">
    <source>
        <dbReference type="Proteomes" id="UP001148313"/>
    </source>
</evidence>
<comment type="similarity">
    <text evidence="1">Belongs to the bacterial AtpI family.</text>
</comment>
<feature type="compositionally biased region" description="Basic and acidic residues" evidence="2">
    <location>
        <begin position="9"/>
        <end position="51"/>
    </location>
</feature>
<keyword evidence="1" id="KW-0375">Hydrogen ion transport</keyword>
<keyword evidence="3" id="KW-1133">Transmembrane helix</keyword>
<keyword evidence="1" id="KW-0406">Ion transport</keyword>
<gene>
    <name evidence="4" type="ORF">OOZ53_05960</name>
</gene>
<protein>
    <recommendedName>
        <fullName evidence="1">ATP synthase protein I</fullName>
    </recommendedName>
</protein>
<reference evidence="4" key="1">
    <citation type="submission" date="2022-11" db="EMBL/GenBank/DDBJ databases">
        <title>Hoeflea poritis sp. nov., isolated from scleractinian coral Porites lutea.</title>
        <authorList>
            <person name="Zhang G."/>
            <person name="Wei Q."/>
            <person name="Cai L."/>
        </authorList>
    </citation>
    <scope>NUCLEOTIDE SEQUENCE</scope>
    <source>
        <strain evidence="4">E7-10</strain>
    </source>
</reference>
<accession>A0ABT4VJQ4</accession>
<comment type="function">
    <text evidence="1">A possible function for this protein is to guide the assembly of the membrane sector of the ATPase enzyme complex.</text>
</comment>
<keyword evidence="1 3" id="KW-0472">Membrane</keyword>
<dbReference type="Proteomes" id="UP001148313">
    <property type="component" value="Unassembled WGS sequence"/>
</dbReference>
<dbReference type="RefSeq" id="WP_271088436.1">
    <property type="nucleotide sequence ID" value="NZ_JAPJZH010000003.1"/>
</dbReference>
<dbReference type="InterPro" id="IPR016989">
    <property type="entry name" value="Atp1_alphaprobac"/>
</dbReference>
<feature type="transmembrane region" description="Helical" evidence="3">
    <location>
        <begin position="89"/>
        <end position="110"/>
    </location>
</feature>
<evidence type="ECO:0000256" key="2">
    <source>
        <dbReference type="SAM" id="MobiDB-lite"/>
    </source>
</evidence>
<dbReference type="EMBL" id="JAPJZH010000003">
    <property type="protein sequence ID" value="MDA4844885.1"/>
    <property type="molecule type" value="Genomic_DNA"/>
</dbReference>
<feature type="region of interest" description="Disordered" evidence="2">
    <location>
        <begin position="1"/>
        <end position="51"/>
    </location>
</feature>
<organism evidence="4 5">
    <name type="scientific">Hoeflea poritis</name>
    <dbReference type="NCBI Taxonomy" id="2993659"/>
    <lineage>
        <taxon>Bacteria</taxon>
        <taxon>Pseudomonadati</taxon>
        <taxon>Pseudomonadota</taxon>
        <taxon>Alphaproteobacteria</taxon>
        <taxon>Hyphomicrobiales</taxon>
        <taxon>Rhizobiaceae</taxon>
        <taxon>Hoeflea</taxon>
    </lineage>
</organism>
<dbReference type="Pfam" id="PF09527">
    <property type="entry name" value="ATPase_gene1"/>
    <property type="match status" value="1"/>
</dbReference>
<evidence type="ECO:0000256" key="1">
    <source>
        <dbReference type="PIRNR" id="PIRNR032126"/>
    </source>
</evidence>
<keyword evidence="1" id="KW-0813">Transport</keyword>
<comment type="caution">
    <text evidence="4">The sequence shown here is derived from an EMBL/GenBank/DDBJ whole genome shotgun (WGS) entry which is preliminary data.</text>
</comment>
<proteinExistence type="inferred from homology"/>
<evidence type="ECO:0000313" key="4">
    <source>
        <dbReference type="EMBL" id="MDA4844885.1"/>
    </source>
</evidence>
<keyword evidence="3" id="KW-0812">Transmembrane</keyword>
<evidence type="ECO:0000256" key="3">
    <source>
        <dbReference type="SAM" id="Phobius"/>
    </source>
</evidence>